<keyword evidence="2" id="KW-1185">Reference proteome</keyword>
<dbReference type="EMBL" id="WBKG01000036">
    <property type="protein sequence ID" value="KAB1980805.1"/>
    <property type="molecule type" value="Genomic_DNA"/>
</dbReference>
<evidence type="ECO:0000313" key="1">
    <source>
        <dbReference type="EMBL" id="KAB1980805.1"/>
    </source>
</evidence>
<reference evidence="1 2" key="1">
    <citation type="submission" date="2019-09" db="EMBL/GenBank/DDBJ databases">
        <title>Isolation and identification of active actinomycetes.</title>
        <authorList>
            <person name="Yu Z."/>
            <person name="Han C."/>
            <person name="Yu B."/>
        </authorList>
    </citation>
    <scope>NUCLEOTIDE SEQUENCE [LARGE SCALE GENOMIC DNA]</scope>
    <source>
        <strain evidence="1 2">NEAU-H2</strain>
    </source>
</reference>
<gene>
    <name evidence="1" type="ORF">F8144_33325</name>
</gene>
<dbReference type="Proteomes" id="UP000442990">
    <property type="component" value="Unassembled WGS sequence"/>
</dbReference>
<sequence>MSTRPSVHRSAFHRQCQSVDIANTHAPCSRQCHCPRPTPTVTTTVTVTTISDHGVTATTAGGTRITCTYSANARRWAYSDGKRFRPNQEERPARCIASTT</sequence>
<protein>
    <submittedName>
        <fullName evidence="1">Uncharacterized protein</fullName>
    </submittedName>
</protein>
<name>A0A7J5D9B6_9ACTN</name>
<evidence type="ECO:0000313" key="2">
    <source>
        <dbReference type="Proteomes" id="UP000442990"/>
    </source>
</evidence>
<organism evidence="1 2">
    <name type="scientific">Streptomyces triticiradicis</name>
    <dbReference type="NCBI Taxonomy" id="2651189"/>
    <lineage>
        <taxon>Bacteria</taxon>
        <taxon>Bacillati</taxon>
        <taxon>Actinomycetota</taxon>
        <taxon>Actinomycetes</taxon>
        <taxon>Kitasatosporales</taxon>
        <taxon>Streptomycetaceae</taxon>
        <taxon>Streptomyces</taxon>
    </lineage>
</organism>
<proteinExistence type="predicted"/>
<comment type="caution">
    <text evidence="1">The sequence shown here is derived from an EMBL/GenBank/DDBJ whole genome shotgun (WGS) entry which is preliminary data.</text>
</comment>
<dbReference type="AlphaFoldDB" id="A0A7J5D9B6"/>
<accession>A0A7J5D9B6</accession>